<proteinExistence type="predicted"/>
<feature type="compositionally biased region" description="Polar residues" evidence="1">
    <location>
        <begin position="741"/>
        <end position="752"/>
    </location>
</feature>
<feature type="compositionally biased region" description="Basic and acidic residues" evidence="1">
    <location>
        <begin position="663"/>
        <end position="678"/>
    </location>
</feature>
<evidence type="ECO:0000313" key="3">
    <source>
        <dbReference type="Proteomes" id="UP000322225"/>
    </source>
</evidence>
<organism evidence="2 3">
    <name type="scientific">Kwoniella shandongensis</name>
    <dbReference type="NCBI Taxonomy" id="1734106"/>
    <lineage>
        <taxon>Eukaryota</taxon>
        <taxon>Fungi</taxon>
        <taxon>Dikarya</taxon>
        <taxon>Basidiomycota</taxon>
        <taxon>Agaricomycotina</taxon>
        <taxon>Tremellomycetes</taxon>
        <taxon>Tremellales</taxon>
        <taxon>Cryptococcaceae</taxon>
        <taxon>Kwoniella</taxon>
    </lineage>
</organism>
<evidence type="ECO:0000256" key="1">
    <source>
        <dbReference type="SAM" id="MobiDB-lite"/>
    </source>
</evidence>
<feature type="region of interest" description="Disordered" evidence="1">
    <location>
        <begin position="401"/>
        <end position="441"/>
    </location>
</feature>
<feature type="compositionally biased region" description="Low complexity" evidence="1">
    <location>
        <begin position="707"/>
        <end position="721"/>
    </location>
</feature>
<protein>
    <submittedName>
        <fullName evidence="2">Uncharacterized protein</fullName>
    </submittedName>
</protein>
<feature type="compositionally biased region" description="Basic residues" evidence="1">
    <location>
        <begin position="689"/>
        <end position="699"/>
    </location>
</feature>
<feature type="region of interest" description="Disordered" evidence="1">
    <location>
        <begin position="663"/>
        <end position="779"/>
    </location>
</feature>
<gene>
    <name evidence="2" type="ORF">CI109_102955</name>
</gene>
<keyword evidence="3" id="KW-1185">Reference proteome</keyword>
<reference evidence="2" key="2">
    <citation type="submission" date="2024-01" db="EMBL/GenBank/DDBJ databases">
        <title>Comparative genomics of Cryptococcus and Kwoniella reveals pathogenesis evolution and contrasting modes of karyotype evolution via chromosome fusion or intercentromeric recombination.</title>
        <authorList>
            <person name="Coelho M.A."/>
            <person name="David-Palma M."/>
            <person name="Shea T."/>
            <person name="Bowers K."/>
            <person name="McGinley-Smith S."/>
            <person name="Mohammad A.W."/>
            <person name="Gnirke A."/>
            <person name="Yurkov A.M."/>
            <person name="Nowrousian M."/>
            <person name="Sun S."/>
            <person name="Cuomo C.A."/>
            <person name="Heitman J."/>
        </authorList>
    </citation>
    <scope>NUCLEOTIDE SEQUENCE</scope>
    <source>
        <strain evidence="2">CBS 12478</strain>
    </source>
</reference>
<dbReference type="Proteomes" id="UP000322225">
    <property type="component" value="Chromosome 5"/>
</dbReference>
<dbReference type="EMBL" id="CP144055">
    <property type="protein sequence ID" value="WWD18503.1"/>
    <property type="molecule type" value="Genomic_DNA"/>
</dbReference>
<dbReference type="KEGG" id="ksn:43585444"/>
<dbReference type="RefSeq" id="XP_065823289.1">
    <property type="nucleotide sequence ID" value="XM_065967217.1"/>
</dbReference>
<dbReference type="GeneID" id="43585444"/>
<reference evidence="2" key="1">
    <citation type="submission" date="2017-08" db="EMBL/GenBank/DDBJ databases">
        <authorList>
            <person name="Cuomo C."/>
            <person name="Billmyre B."/>
            <person name="Heitman J."/>
        </authorList>
    </citation>
    <scope>NUCLEOTIDE SEQUENCE</scope>
    <source>
        <strain evidence="2">CBS 12478</strain>
    </source>
</reference>
<name>A0AAJ8MWQ1_9TREE</name>
<accession>A0AAJ8MWQ1</accession>
<evidence type="ECO:0000313" key="2">
    <source>
        <dbReference type="EMBL" id="WWD18503.1"/>
    </source>
</evidence>
<feature type="region of interest" description="Disordered" evidence="1">
    <location>
        <begin position="1"/>
        <end position="27"/>
    </location>
</feature>
<sequence>MQAITQEGYEPHEHLQQDQYWQARKESSDRWENDVSQILEHFAVVDLNDEDKLDPVTEFGDSVRASLNGTSPYQLMTKSDTLKMSRASVGIAQEATRRLKASQMKGSAEKLLDTPIPDPWPREKRPVSIIFTAKAERETPKLGRRAKGCPKSFSAFALSKQNMFSPTSNPAIKEETASEDDALNLRSYFDERDREEVSRRFAYDTEAKEPCRLHAQGDIADHPTWREWEEESKAFMESFPRPVEAILEPLARPNPPSQMPQSYAQVTGILLPVYGNGSEHNMDTNLEVHRRSSQDWMPDDLRDEDFGAAAFHTEILDEADGLPVCPMTPSSALSRPSDRSYWDMQTSDIKAPVEWAQEQAELQPRWAHSHVRNQASSPLTNHDYAGDNLGHDKEPLFFPSSLSPSPPSQDFSAKEFGRQNPLHSPTVGTRHLESNSAGADAHLRSPSQCEAHFHQQDYDVDDVVYEEQDRRNDIQDRIDLQQTSFEPSGDYLSDFMQTAIRNDNVRQTDTQIVFDEISDVDSDFADQIDWKLSSIAPSAQAEEELIMVRPITQTSPQSTIPPYAADSVLEHFDPNAAKLQAIVNKGSTHSDYIRPRWRTIQDYEAEQFAAGAIVEPEPMNSQNESIIGRVNYSIGNVGDDELLMNDNDIHAFLKIQHHEFLQHHPDFDKSPPEPEKEMSTTGTKLANSAKKRQRERKGKSGGLRPISDPSLVDSSTSSSAAKSDDQMKKKQPSGVEHQITRTKPSSPMQNESTPRKTRPPAEVKAKSSSRKRSRVESTHDVLSDDLDDIIMQGLVGRRVKAQQSAELQSEDRDDSSYGIQAQSLNCTADDWQVRSQQERHMNDFLRVRNKHDLIAERDEGTRSQLLSPISEESESDWRNDPLIRNPAWYIKAISSPLRTPAASIAVLITNDLNQNRPLVVALRDQGFQTMERHTLYDDVDLVLSPNIAVVIHDLTALPGYQDTLSKRLLRATKQYRQVILILVTCSFDEFTDVQSRSRPNAGPSPLTQSVVISLQTLRRLYDLASKNARDVIGQLHIVYSYNGPEEVVKGLTARSTSERKAAYEQLDNRVYRDFYEDRQWLEQDPMEDDLSILVRTFNTFHAWYALWRFGSVATIQSMSEDERMEKLGPIFSETLVTRYNTTLGKAKVHSSR</sequence>
<dbReference type="AlphaFoldDB" id="A0AAJ8MWQ1"/>